<dbReference type="FunFam" id="1.10.8.60:FF:000014">
    <property type="entry name" value="DNA-binding transcriptional regulator NtrC"/>
    <property type="match status" value="1"/>
</dbReference>
<evidence type="ECO:0000256" key="6">
    <source>
        <dbReference type="ARBA" id="ARBA00022741"/>
    </source>
</evidence>
<dbReference type="CDD" id="cd00009">
    <property type="entry name" value="AAA"/>
    <property type="match status" value="1"/>
</dbReference>
<dbReference type="EMBL" id="MFKF01000140">
    <property type="protein sequence ID" value="OGG52533.1"/>
    <property type="molecule type" value="Genomic_DNA"/>
</dbReference>
<sequence length="453" mass="50098">MSHSRGRVLIVDDDPDVREVLVDRLRAEGFEAVAASDGAEGLRRIREEDLDLVLLDLQMPEMDGMAVLRHIQEERLDATVVIMTAYGSIELAVEAMKAGAFDFIPKPLHVERLRVVVEKAAERQQLRRENAYFREAAAGALPTLIGDSPKMQEVLKVARRAAESTATVLLLGESGTGKEVLARAMHGWSPRRERPFVAVNCVALSEHLLESELFGHERGAFTGAHSQRKGRFEVARGGTILLDEIGAMRPDLQVKLLRVLQEGEFERVGGSQAIQTDVRVIAATNRDLERAMAEGMFLKDLYFRLNVVSLSLPPLRERREDISALARFFLQKYAHEAKRGVTGISEEAMACLAAYSWPGNVRELENAVERAVVLGAGEEVGPEDLPDQVVGMGQPQGPDRAPGAGFHESVQEYKRQLIRGTLEKTGGNQSRAAEALGLQRTYLARLIRTLEVR</sequence>
<comment type="caution">
    <text evidence="19">The sequence shown here is derived from an EMBL/GenBank/DDBJ whole genome shotgun (WGS) entry which is preliminary data.</text>
</comment>
<keyword evidence="9" id="KW-0805">Transcription regulation</keyword>
<proteinExistence type="predicted"/>
<keyword evidence="7" id="KW-0067">ATP-binding</keyword>
<dbReference type="Pfam" id="PF25601">
    <property type="entry name" value="AAA_lid_14"/>
    <property type="match status" value="1"/>
</dbReference>
<dbReference type="SUPFAM" id="SSF46689">
    <property type="entry name" value="Homeodomain-like"/>
    <property type="match status" value="1"/>
</dbReference>
<dbReference type="InterPro" id="IPR009057">
    <property type="entry name" value="Homeodomain-like_sf"/>
</dbReference>
<keyword evidence="11" id="KW-0010">Activator</keyword>
<dbReference type="Proteomes" id="UP000178606">
    <property type="component" value="Unassembled WGS sequence"/>
</dbReference>
<keyword evidence="3" id="KW-0963">Cytoplasm</keyword>
<gene>
    <name evidence="19" type="ORF">A3F84_25435</name>
</gene>
<dbReference type="AlphaFoldDB" id="A0A1F6CTP3"/>
<dbReference type="Pfam" id="PF00072">
    <property type="entry name" value="Response_reg"/>
    <property type="match status" value="1"/>
</dbReference>
<dbReference type="InterPro" id="IPR025944">
    <property type="entry name" value="Sigma_54_int_dom_CS"/>
</dbReference>
<evidence type="ECO:0000256" key="5">
    <source>
        <dbReference type="ARBA" id="ARBA00022553"/>
    </source>
</evidence>
<dbReference type="PROSITE" id="PS50110">
    <property type="entry name" value="RESPONSE_REGULATORY"/>
    <property type="match status" value="1"/>
</dbReference>
<dbReference type="PROSITE" id="PS00675">
    <property type="entry name" value="SIGMA54_INTERACT_1"/>
    <property type="match status" value="1"/>
</dbReference>
<feature type="modified residue" description="4-aspartylphosphate" evidence="16">
    <location>
        <position position="56"/>
    </location>
</feature>
<dbReference type="InterPro" id="IPR002078">
    <property type="entry name" value="Sigma_54_int"/>
</dbReference>
<dbReference type="SUPFAM" id="SSF52172">
    <property type="entry name" value="CheY-like"/>
    <property type="match status" value="1"/>
</dbReference>
<evidence type="ECO:0000256" key="3">
    <source>
        <dbReference type="ARBA" id="ARBA00022490"/>
    </source>
</evidence>
<evidence type="ECO:0000256" key="16">
    <source>
        <dbReference type="PROSITE-ProRule" id="PRU00169"/>
    </source>
</evidence>
<evidence type="ECO:0000313" key="19">
    <source>
        <dbReference type="EMBL" id="OGG52533.1"/>
    </source>
</evidence>
<evidence type="ECO:0000256" key="8">
    <source>
        <dbReference type="ARBA" id="ARBA00023012"/>
    </source>
</evidence>
<dbReference type="GO" id="GO:0006355">
    <property type="term" value="P:regulation of DNA-templated transcription"/>
    <property type="evidence" value="ECO:0007669"/>
    <property type="project" value="InterPro"/>
</dbReference>
<keyword evidence="13" id="KW-0535">Nitrogen fixation</keyword>
<dbReference type="Gene3D" id="3.40.50.2300">
    <property type="match status" value="1"/>
</dbReference>
<feature type="domain" description="Response regulatory" evidence="18">
    <location>
        <begin position="7"/>
        <end position="121"/>
    </location>
</feature>
<keyword evidence="4" id="KW-0678">Repressor</keyword>
<evidence type="ECO:0000256" key="1">
    <source>
        <dbReference type="ARBA" id="ARBA00004496"/>
    </source>
</evidence>
<dbReference type="Pfam" id="PF02954">
    <property type="entry name" value="HTH_8"/>
    <property type="match status" value="1"/>
</dbReference>
<keyword evidence="6" id="KW-0547">Nucleotide-binding</keyword>
<dbReference type="PANTHER" id="PTHR32071">
    <property type="entry name" value="TRANSCRIPTIONAL REGULATORY PROTEIN"/>
    <property type="match status" value="1"/>
</dbReference>
<evidence type="ECO:0000259" key="17">
    <source>
        <dbReference type="PROSITE" id="PS50045"/>
    </source>
</evidence>
<dbReference type="InterPro" id="IPR027417">
    <property type="entry name" value="P-loop_NTPase"/>
</dbReference>
<dbReference type="FunFam" id="3.40.50.300:FF:000006">
    <property type="entry name" value="DNA-binding transcriptional regulator NtrC"/>
    <property type="match status" value="1"/>
</dbReference>
<name>A0A1F6CTP3_HANXR</name>
<evidence type="ECO:0000259" key="18">
    <source>
        <dbReference type="PROSITE" id="PS50110"/>
    </source>
</evidence>
<evidence type="ECO:0000256" key="12">
    <source>
        <dbReference type="ARBA" id="ARBA00023163"/>
    </source>
</evidence>
<keyword evidence="5 16" id="KW-0597">Phosphoprotein</keyword>
<protein>
    <recommendedName>
        <fullName evidence="2">DNA-binding transcriptional regulator NtrC</fullName>
    </recommendedName>
    <alternativeName>
        <fullName evidence="14">Nitrogen regulation protein NR(I)</fullName>
    </alternativeName>
    <alternativeName>
        <fullName evidence="15">Nitrogen regulator I</fullName>
    </alternativeName>
</protein>
<comment type="subcellular location">
    <subcellularLocation>
        <location evidence="1">Cytoplasm</location>
    </subcellularLocation>
</comment>
<dbReference type="InterPro" id="IPR001789">
    <property type="entry name" value="Sig_transdc_resp-reg_receiver"/>
</dbReference>
<dbReference type="Gene3D" id="1.10.8.60">
    <property type="match status" value="1"/>
</dbReference>
<dbReference type="SMART" id="SM00382">
    <property type="entry name" value="AAA"/>
    <property type="match status" value="1"/>
</dbReference>
<dbReference type="Gene3D" id="3.40.50.300">
    <property type="entry name" value="P-loop containing nucleotide triphosphate hydrolases"/>
    <property type="match status" value="1"/>
</dbReference>
<keyword evidence="10" id="KW-0238">DNA-binding</keyword>
<dbReference type="InterPro" id="IPR011006">
    <property type="entry name" value="CheY-like_superfamily"/>
</dbReference>
<accession>A0A1F6CTP3</accession>
<dbReference type="InterPro" id="IPR002197">
    <property type="entry name" value="HTH_Fis"/>
</dbReference>
<dbReference type="SMART" id="SM00448">
    <property type="entry name" value="REC"/>
    <property type="match status" value="1"/>
</dbReference>
<dbReference type="Gene3D" id="1.10.10.60">
    <property type="entry name" value="Homeodomain-like"/>
    <property type="match status" value="1"/>
</dbReference>
<evidence type="ECO:0000256" key="13">
    <source>
        <dbReference type="ARBA" id="ARBA00023231"/>
    </source>
</evidence>
<dbReference type="GO" id="GO:0005737">
    <property type="term" value="C:cytoplasm"/>
    <property type="evidence" value="ECO:0007669"/>
    <property type="project" value="UniProtKB-SubCell"/>
</dbReference>
<evidence type="ECO:0000256" key="14">
    <source>
        <dbReference type="ARBA" id="ARBA00029881"/>
    </source>
</evidence>
<evidence type="ECO:0000256" key="7">
    <source>
        <dbReference type="ARBA" id="ARBA00022840"/>
    </source>
</evidence>
<dbReference type="GO" id="GO:0000160">
    <property type="term" value="P:phosphorelay signal transduction system"/>
    <property type="evidence" value="ECO:0007669"/>
    <property type="project" value="UniProtKB-KW"/>
</dbReference>
<dbReference type="FunFam" id="3.40.50.2300:FF:000018">
    <property type="entry name" value="DNA-binding transcriptional regulator NtrC"/>
    <property type="match status" value="1"/>
</dbReference>
<organism evidence="19 20">
    <name type="scientific">Handelsmanbacteria sp. (strain RIFCSPLOWO2_12_FULL_64_10)</name>
    <dbReference type="NCBI Taxonomy" id="1817868"/>
    <lineage>
        <taxon>Bacteria</taxon>
        <taxon>Candidatus Handelsmaniibacteriota</taxon>
    </lineage>
</organism>
<dbReference type="Pfam" id="PF00158">
    <property type="entry name" value="Sigma54_activat"/>
    <property type="match status" value="1"/>
</dbReference>
<dbReference type="GO" id="GO:0043565">
    <property type="term" value="F:sequence-specific DNA binding"/>
    <property type="evidence" value="ECO:0007669"/>
    <property type="project" value="InterPro"/>
</dbReference>
<evidence type="ECO:0000256" key="2">
    <source>
        <dbReference type="ARBA" id="ARBA00019059"/>
    </source>
</evidence>
<keyword evidence="8" id="KW-0902">Two-component regulatory system</keyword>
<evidence type="ECO:0000256" key="11">
    <source>
        <dbReference type="ARBA" id="ARBA00023159"/>
    </source>
</evidence>
<dbReference type="SUPFAM" id="SSF52540">
    <property type="entry name" value="P-loop containing nucleoside triphosphate hydrolases"/>
    <property type="match status" value="1"/>
</dbReference>
<dbReference type="InterPro" id="IPR058031">
    <property type="entry name" value="AAA_lid_NorR"/>
</dbReference>
<keyword evidence="12" id="KW-0804">Transcription</keyword>
<dbReference type="PRINTS" id="PR01590">
    <property type="entry name" value="HTHFIS"/>
</dbReference>
<evidence type="ECO:0000256" key="10">
    <source>
        <dbReference type="ARBA" id="ARBA00023125"/>
    </source>
</evidence>
<dbReference type="PANTHER" id="PTHR32071:SF95">
    <property type="entry name" value="DNA-BINDING TRANSCRIPTIONAL REGULATOR NTRC"/>
    <property type="match status" value="1"/>
</dbReference>
<dbReference type="PROSITE" id="PS50045">
    <property type="entry name" value="SIGMA54_INTERACT_4"/>
    <property type="match status" value="1"/>
</dbReference>
<evidence type="ECO:0000313" key="20">
    <source>
        <dbReference type="Proteomes" id="UP000178606"/>
    </source>
</evidence>
<reference evidence="19 20" key="1">
    <citation type="journal article" date="2016" name="Nat. Commun.">
        <title>Thousands of microbial genomes shed light on interconnected biogeochemical processes in an aquifer system.</title>
        <authorList>
            <person name="Anantharaman K."/>
            <person name="Brown C.T."/>
            <person name="Hug L.A."/>
            <person name="Sharon I."/>
            <person name="Castelle C.J."/>
            <person name="Probst A.J."/>
            <person name="Thomas B.C."/>
            <person name="Singh A."/>
            <person name="Wilkins M.J."/>
            <person name="Karaoz U."/>
            <person name="Brodie E.L."/>
            <person name="Williams K.H."/>
            <person name="Hubbard S.S."/>
            <person name="Banfield J.F."/>
        </authorList>
    </citation>
    <scope>NUCLEOTIDE SEQUENCE [LARGE SCALE GENOMIC DNA]</scope>
    <source>
        <strain evidence="20">RIFCSPLOWO2_12_FULL_64_10</strain>
    </source>
</reference>
<dbReference type="InterPro" id="IPR025662">
    <property type="entry name" value="Sigma_54_int_dom_ATP-bd_1"/>
</dbReference>
<evidence type="ECO:0000256" key="15">
    <source>
        <dbReference type="ARBA" id="ARBA00031910"/>
    </source>
</evidence>
<evidence type="ECO:0000256" key="9">
    <source>
        <dbReference type="ARBA" id="ARBA00023015"/>
    </source>
</evidence>
<feature type="domain" description="Sigma-54 factor interaction" evidence="17">
    <location>
        <begin position="144"/>
        <end position="373"/>
    </location>
</feature>
<evidence type="ECO:0000256" key="4">
    <source>
        <dbReference type="ARBA" id="ARBA00022491"/>
    </source>
</evidence>
<dbReference type="PROSITE" id="PS00688">
    <property type="entry name" value="SIGMA54_INTERACT_3"/>
    <property type="match status" value="1"/>
</dbReference>
<dbReference type="InterPro" id="IPR003593">
    <property type="entry name" value="AAA+_ATPase"/>
</dbReference>
<dbReference type="GO" id="GO:0005524">
    <property type="term" value="F:ATP binding"/>
    <property type="evidence" value="ECO:0007669"/>
    <property type="project" value="UniProtKB-KW"/>
</dbReference>